<organism evidence="2 3">
    <name type="scientific">Yanshouia hominis</name>
    <dbReference type="NCBI Taxonomy" id="2763673"/>
    <lineage>
        <taxon>Bacteria</taxon>
        <taxon>Bacillati</taxon>
        <taxon>Bacillota</taxon>
        <taxon>Clostridia</taxon>
        <taxon>Eubacteriales</taxon>
        <taxon>Oscillospiraceae</taxon>
        <taxon>Yanshouia</taxon>
    </lineage>
</organism>
<dbReference type="GO" id="GO:0008483">
    <property type="term" value="F:transaminase activity"/>
    <property type="evidence" value="ECO:0007669"/>
    <property type="project" value="UniProtKB-KW"/>
</dbReference>
<reference evidence="2 3" key="1">
    <citation type="submission" date="2020-08" db="EMBL/GenBank/DDBJ databases">
        <title>Genome public.</title>
        <authorList>
            <person name="Liu C."/>
            <person name="Sun Q."/>
        </authorList>
    </citation>
    <scope>NUCLEOTIDE SEQUENCE [LARGE SCALE GENOMIC DNA]</scope>
    <source>
        <strain evidence="2 3">BX1</strain>
    </source>
</reference>
<dbReference type="Pfam" id="PF01041">
    <property type="entry name" value="DegT_DnrJ_EryC1"/>
    <property type="match status" value="1"/>
</dbReference>
<comment type="caution">
    <text evidence="2">The sequence shown here is derived from an EMBL/GenBank/DDBJ whole genome shotgun (WGS) entry which is preliminary data.</text>
</comment>
<protein>
    <submittedName>
        <fullName evidence="2">DegT/DnrJ/EryC1/StrS aminotransferase family protein</fullName>
    </submittedName>
</protein>
<dbReference type="RefSeq" id="WP_262398725.1">
    <property type="nucleotide sequence ID" value="NZ_JACRTB010000002.1"/>
</dbReference>
<dbReference type="CDD" id="cd00616">
    <property type="entry name" value="AHBA_syn"/>
    <property type="match status" value="1"/>
</dbReference>
<dbReference type="Gene3D" id="3.90.1150.10">
    <property type="entry name" value="Aspartate Aminotransferase, domain 1"/>
    <property type="match status" value="1"/>
</dbReference>
<keyword evidence="3" id="KW-1185">Reference proteome</keyword>
<keyword evidence="1" id="KW-0663">Pyridoxal phosphate</keyword>
<dbReference type="SUPFAM" id="SSF53383">
    <property type="entry name" value="PLP-dependent transferases"/>
    <property type="match status" value="1"/>
</dbReference>
<dbReference type="PIRSF" id="PIRSF000390">
    <property type="entry name" value="PLP_StrS"/>
    <property type="match status" value="1"/>
</dbReference>
<dbReference type="InterPro" id="IPR015422">
    <property type="entry name" value="PyrdxlP-dep_Trfase_small"/>
</dbReference>
<dbReference type="PANTHER" id="PTHR30244">
    <property type="entry name" value="TRANSAMINASE"/>
    <property type="match status" value="1"/>
</dbReference>
<name>A0ABR7NF49_9FIRM</name>
<accession>A0ABR7NF49</accession>
<dbReference type="Gene3D" id="3.40.640.10">
    <property type="entry name" value="Type I PLP-dependent aspartate aminotransferase-like (Major domain)"/>
    <property type="match status" value="1"/>
</dbReference>
<evidence type="ECO:0000313" key="3">
    <source>
        <dbReference type="Proteomes" id="UP000658131"/>
    </source>
</evidence>
<proteinExistence type="inferred from homology"/>
<dbReference type="InterPro" id="IPR000653">
    <property type="entry name" value="DegT/StrS_aminotransferase"/>
</dbReference>
<sequence>MEHIPFFAPDLSEEDAAAAAAVLRSGWITTGPVTARFERAVADFCRADRAVCLSSQTAAAELVLRLLGIGPGDEVLLPAYTYTATCSVVCHVGAVPVLIDCAPGRFTMDENALEAAVTPRTKAIIPVDFAGIPCDCRRLTALAGAKRGCFSPASPLQEALGRIAVVADASHSLGGSRDGLPCGSLADFTCFSFHAVKNLTTAEGGAVVWRDLPGADNDALERRLRLLSLHGQSRSAFEKQEGDWEYDVLFPGYKCNMTDLAAALGLSQLGRYPSMLARRKALIRRYDDALSDLPLELPRHFEPGVSSSGHLYPIRLYGFSEEERGKAIAALCRAGVSCNVHYKPLPMLTAYRCLGFSICDFPNAYAMYQNEVTLPLYSAMSDAQADWAAEALHKILQ</sequence>
<dbReference type="InterPro" id="IPR015421">
    <property type="entry name" value="PyrdxlP-dep_Trfase_major"/>
</dbReference>
<keyword evidence="2" id="KW-0032">Aminotransferase</keyword>
<gene>
    <name evidence="2" type="ORF">H8717_01235</name>
</gene>
<dbReference type="EMBL" id="JACRTB010000002">
    <property type="protein sequence ID" value="MBC8575036.1"/>
    <property type="molecule type" value="Genomic_DNA"/>
</dbReference>
<dbReference type="PANTHER" id="PTHR30244:SF34">
    <property type="entry name" value="DTDP-4-AMINO-4,6-DIDEOXYGALACTOSE TRANSAMINASE"/>
    <property type="match status" value="1"/>
</dbReference>
<evidence type="ECO:0000313" key="2">
    <source>
        <dbReference type="EMBL" id="MBC8575036.1"/>
    </source>
</evidence>
<comment type="similarity">
    <text evidence="1">Belongs to the DegT/DnrJ/EryC1 family.</text>
</comment>
<dbReference type="Proteomes" id="UP000658131">
    <property type="component" value="Unassembled WGS sequence"/>
</dbReference>
<evidence type="ECO:0000256" key="1">
    <source>
        <dbReference type="RuleBase" id="RU004508"/>
    </source>
</evidence>
<keyword evidence="2" id="KW-0808">Transferase</keyword>
<dbReference type="InterPro" id="IPR015424">
    <property type="entry name" value="PyrdxlP-dep_Trfase"/>
</dbReference>